<name>A0AA88D4T4_FICCA</name>
<evidence type="ECO:0000313" key="2">
    <source>
        <dbReference type="EMBL" id="GMN44410.1"/>
    </source>
</evidence>
<organism evidence="2 3">
    <name type="scientific">Ficus carica</name>
    <name type="common">Common fig</name>
    <dbReference type="NCBI Taxonomy" id="3494"/>
    <lineage>
        <taxon>Eukaryota</taxon>
        <taxon>Viridiplantae</taxon>
        <taxon>Streptophyta</taxon>
        <taxon>Embryophyta</taxon>
        <taxon>Tracheophyta</taxon>
        <taxon>Spermatophyta</taxon>
        <taxon>Magnoliopsida</taxon>
        <taxon>eudicotyledons</taxon>
        <taxon>Gunneridae</taxon>
        <taxon>Pentapetalae</taxon>
        <taxon>rosids</taxon>
        <taxon>fabids</taxon>
        <taxon>Rosales</taxon>
        <taxon>Moraceae</taxon>
        <taxon>Ficeae</taxon>
        <taxon>Ficus</taxon>
    </lineage>
</organism>
<dbReference type="PANTHER" id="PTHR42919:SF20">
    <property type="entry name" value="GCN5-RELATED N-ACETYLTRANSFERASE 10, CHLOROPLASTIC"/>
    <property type="match status" value="1"/>
</dbReference>
<dbReference type="Pfam" id="PF00583">
    <property type="entry name" value="Acetyltransf_1"/>
    <property type="match status" value="1"/>
</dbReference>
<reference evidence="2" key="1">
    <citation type="submission" date="2023-07" db="EMBL/GenBank/DDBJ databases">
        <title>draft genome sequence of fig (Ficus carica).</title>
        <authorList>
            <person name="Takahashi T."/>
            <person name="Nishimura K."/>
        </authorList>
    </citation>
    <scope>NUCLEOTIDE SEQUENCE</scope>
</reference>
<sequence length="265" mass="29880">MAHLLRSYPNTNTSIKFSSKPYTLVKRLNKDLRFGHSEKPRNFALQSFSSSSRTEEVGFVESNGTSSSSNSAIKSNDNGDEFEYLASDFGWKVRILGQIGEEIRSAARAEVLAGLIYKLRNSPPNRYACLVAVPESEASNTQQQEQQLVGVVDATVLRDQNVLKNLPTDAEEYLYISGIAVLENFRRRKIATVLLKACDMLAIIWGYKYQVLRAYEDDLGARELYSNAGYKVVSGDPPWLTTWIGRKRRVLMIRQSHLTSTQRVS</sequence>
<dbReference type="Proteomes" id="UP001187192">
    <property type="component" value="Unassembled WGS sequence"/>
</dbReference>
<dbReference type="GO" id="GO:0031415">
    <property type="term" value="C:NatA complex"/>
    <property type="evidence" value="ECO:0007669"/>
    <property type="project" value="TreeGrafter"/>
</dbReference>
<dbReference type="PANTHER" id="PTHR42919">
    <property type="entry name" value="N-ALPHA-ACETYLTRANSFERASE"/>
    <property type="match status" value="1"/>
</dbReference>
<dbReference type="Gene3D" id="3.40.630.30">
    <property type="match status" value="1"/>
</dbReference>
<dbReference type="CDD" id="cd04301">
    <property type="entry name" value="NAT_SF"/>
    <property type="match status" value="1"/>
</dbReference>
<evidence type="ECO:0000313" key="3">
    <source>
        <dbReference type="Proteomes" id="UP001187192"/>
    </source>
</evidence>
<dbReference type="InterPro" id="IPR000182">
    <property type="entry name" value="GNAT_dom"/>
</dbReference>
<dbReference type="GO" id="GO:0008080">
    <property type="term" value="F:N-acetyltransferase activity"/>
    <property type="evidence" value="ECO:0007669"/>
    <property type="project" value="TreeGrafter"/>
</dbReference>
<comment type="caution">
    <text evidence="2">The sequence shown here is derived from an EMBL/GenBank/DDBJ whole genome shotgun (WGS) entry which is preliminary data.</text>
</comment>
<dbReference type="SUPFAM" id="SSF55729">
    <property type="entry name" value="Acyl-CoA N-acyltransferases (Nat)"/>
    <property type="match status" value="1"/>
</dbReference>
<gene>
    <name evidence="2" type="ORF">TIFTF001_013611</name>
</gene>
<accession>A0AA88D4T4</accession>
<evidence type="ECO:0000259" key="1">
    <source>
        <dbReference type="PROSITE" id="PS51186"/>
    </source>
</evidence>
<dbReference type="GO" id="GO:0007064">
    <property type="term" value="P:mitotic sister chromatid cohesion"/>
    <property type="evidence" value="ECO:0007669"/>
    <property type="project" value="TreeGrafter"/>
</dbReference>
<dbReference type="EMBL" id="BTGU01000018">
    <property type="protein sequence ID" value="GMN44410.1"/>
    <property type="molecule type" value="Genomic_DNA"/>
</dbReference>
<dbReference type="InterPro" id="IPR016181">
    <property type="entry name" value="Acyl_CoA_acyltransferase"/>
</dbReference>
<dbReference type="InterPro" id="IPR051556">
    <property type="entry name" value="N-term/lysine_N-AcTrnsfr"/>
</dbReference>
<keyword evidence="3" id="KW-1185">Reference proteome</keyword>
<protein>
    <recommendedName>
        <fullName evidence="1">N-acetyltransferase domain-containing protein</fullName>
    </recommendedName>
</protein>
<dbReference type="AlphaFoldDB" id="A0AA88D4T4"/>
<proteinExistence type="predicted"/>
<dbReference type="PROSITE" id="PS51186">
    <property type="entry name" value="GNAT"/>
    <property type="match status" value="1"/>
</dbReference>
<feature type="domain" description="N-acetyltransferase" evidence="1">
    <location>
        <begin position="101"/>
        <end position="249"/>
    </location>
</feature>